<proteinExistence type="predicted"/>
<dbReference type="PANTHER" id="PTHR46333">
    <property type="entry name" value="CYTOKINESIS PROTEIN 3"/>
    <property type="match status" value="1"/>
</dbReference>
<protein>
    <submittedName>
        <fullName evidence="2">TGc domain-containing protein</fullName>
    </submittedName>
</protein>
<feature type="domain" description="Transglutaminase-like" evidence="1">
    <location>
        <begin position="105"/>
        <end position="172"/>
    </location>
</feature>
<dbReference type="InterPro" id="IPR002931">
    <property type="entry name" value="Transglutaminase-like"/>
</dbReference>
<accession>A0ABP1ECY4</accession>
<dbReference type="Gene3D" id="3.10.620.30">
    <property type="match status" value="1"/>
</dbReference>
<evidence type="ECO:0000313" key="3">
    <source>
        <dbReference type="Proteomes" id="UP001497416"/>
    </source>
</evidence>
<dbReference type="RefSeq" id="WP_348709722.1">
    <property type="nucleotide sequence ID" value="NZ_CAXIXY010000003.1"/>
</dbReference>
<reference evidence="2 3" key="1">
    <citation type="submission" date="2024-05" db="EMBL/GenBank/DDBJ databases">
        <authorList>
            <person name="Duchaud E."/>
        </authorList>
    </citation>
    <scope>NUCLEOTIDE SEQUENCE [LARGE SCALE GENOMIC DNA]</scope>
    <source>
        <strain evidence="2">Ena-SAMPLE-TAB-13-05-2024-13:56:06:370-140302</strain>
    </source>
</reference>
<dbReference type="EMBL" id="CAXIXY010000003">
    <property type="protein sequence ID" value="CAL2075607.1"/>
    <property type="molecule type" value="Genomic_DNA"/>
</dbReference>
<sequence length="316" mass="36654">MRIIIFTFFISLISFSQDFSEINSKTEKYPKLLTAEILADNIKKDFSKKEDQIKALYSWLTANIRYDLEEFYNPNRETKVTFRYQSLEERDQKIKAIKDKTVRETLSSRKAVCEGYAQTFSKVCTLLDIENEVVEGYVRSSSNRIGRPLQGPNHSWNAVKLNNKWIYIDATWGAGSEYNGRWIRKFNSYYYNIPKSKYFLTHLPEDSLWKLRVGRIEKEDFYNQPIYSHQFLKSDITLVSPETGILSRNTQGAVKLELKNAADKEVLVGFLGSTRAVKPTTVNKEGKTIVSIIPPLRARALFLLIDREVAIEFLVQ</sequence>
<dbReference type="SUPFAM" id="SSF54001">
    <property type="entry name" value="Cysteine proteinases"/>
    <property type="match status" value="1"/>
</dbReference>
<evidence type="ECO:0000259" key="1">
    <source>
        <dbReference type="SMART" id="SM00460"/>
    </source>
</evidence>
<dbReference type="PANTHER" id="PTHR46333:SF2">
    <property type="entry name" value="CYTOKINESIS PROTEIN 3"/>
    <property type="match status" value="1"/>
</dbReference>
<dbReference type="Proteomes" id="UP001497416">
    <property type="component" value="Unassembled WGS sequence"/>
</dbReference>
<evidence type="ECO:0000313" key="2">
    <source>
        <dbReference type="EMBL" id="CAL2075607.1"/>
    </source>
</evidence>
<gene>
    <name evidence="2" type="ORF">T190607A01A_10220</name>
</gene>
<keyword evidence="3" id="KW-1185">Reference proteome</keyword>
<name>A0ABP1ECY4_9FLAO</name>
<comment type="caution">
    <text evidence="2">The sequence shown here is derived from an EMBL/GenBank/DDBJ whole genome shotgun (WGS) entry which is preliminary data.</text>
</comment>
<dbReference type="InterPro" id="IPR038765">
    <property type="entry name" value="Papain-like_cys_pep_sf"/>
</dbReference>
<dbReference type="SMART" id="SM00460">
    <property type="entry name" value="TGc"/>
    <property type="match status" value="1"/>
</dbReference>
<dbReference type="Pfam" id="PF01841">
    <property type="entry name" value="Transglut_core"/>
    <property type="match status" value="1"/>
</dbReference>
<dbReference type="InterPro" id="IPR052557">
    <property type="entry name" value="CAP/Cytokinesis_protein"/>
</dbReference>
<organism evidence="2 3">
    <name type="scientific">Tenacibaculum platacis</name>
    <dbReference type="NCBI Taxonomy" id="3137852"/>
    <lineage>
        <taxon>Bacteria</taxon>
        <taxon>Pseudomonadati</taxon>
        <taxon>Bacteroidota</taxon>
        <taxon>Flavobacteriia</taxon>
        <taxon>Flavobacteriales</taxon>
        <taxon>Flavobacteriaceae</taxon>
        <taxon>Tenacibaculum</taxon>
    </lineage>
</organism>